<sequence>MGEEREHTHKEYKDQLEFSDTQIDNGAGEDDFLISVGLLMKDNEEYHGLLKEENFGIKEKTEDETKISSADNIFTIKHYIRDNLKRITKSRALQVDLKKRIVNLKKIREHQEGSDTETATLITIERMIDDMLSKDIEE</sequence>
<protein>
    <submittedName>
        <fullName evidence="2">Uncharacterized protein</fullName>
    </submittedName>
</protein>
<reference evidence="2" key="1">
    <citation type="journal article" date="2015" name="Nature">
        <title>Complex archaea that bridge the gap between prokaryotes and eukaryotes.</title>
        <authorList>
            <person name="Spang A."/>
            <person name="Saw J.H."/>
            <person name="Jorgensen S.L."/>
            <person name="Zaremba-Niedzwiedzka K."/>
            <person name="Martijn J."/>
            <person name="Lind A.E."/>
            <person name="van Eijk R."/>
            <person name="Schleper C."/>
            <person name="Guy L."/>
            <person name="Ettema T.J."/>
        </authorList>
    </citation>
    <scope>NUCLEOTIDE SEQUENCE</scope>
</reference>
<accession>A0A0F9J9Y1</accession>
<name>A0A0F9J9Y1_9ZZZZ</name>
<gene>
    <name evidence="2" type="ORF">LCGC14_1479450</name>
</gene>
<evidence type="ECO:0000313" key="2">
    <source>
        <dbReference type="EMBL" id="KKM66609.1"/>
    </source>
</evidence>
<comment type="caution">
    <text evidence="2">The sequence shown here is derived from an EMBL/GenBank/DDBJ whole genome shotgun (WGS) entry which is preliminary data.</text>
</comment>
<feature type="region of interest" description="Disordered" evidence="1">
    <location>
        <begin position="1"/>
        <end position="25"/>
    </location>
</feature>
<evidence type="ECO:0000256" key="1">
    <source>
        <dbReference type="SAM" id="MobiDB-lite"/>
    </source>
</evidence>
<organism evidence="2">
    <name type="scientific">marine sediment metagenome</name>
    <dbReference type="NCBI Taxonomy" id="412755"/>
    <lineage>
        <taxon>unclassified sequences</taxon>
        <taxon>metagenomes</taxon>
        <taxon>ecological metagenomes</taxon>
    </lineage>
</organism>
<dbReference type="AlphaFoldDB" id="A0A0F9J9Y1"/>
<proteinExistence type="predicted"/>
<dbReference type="EMBL" id="LAZR01010495">
    <property type="protein sequence ID" value="KKM66609.1"/>
    <property type="molecule type" value="Genomic_DNA"/>
</dbReference>
<feature type="compositionally biased region" description="Basic and acidic residues" evidence="1">
    <location>
        <begin position="1"/>
        <end position="16"/>
    </location>
</feature>